<dbReference type="SUPFAM" id="SSF53067">
    <property type="entry name" value="Actin-like ATPase domain"/>
    <property type="match status" value="2"/>
</dbReference>
<dbReference type="Gene3D" id="3.30.420.40">
    <property type="match status" value="2"/>
</dbReference>
<evidence type="ECO:0000256" key="10">
    <source>
        <dbReference type="RuleBase" id="RU003835"/>
    </source>
</evidence>
<dbReference type="EC" id="2.7.2.1" evidence="9"/>
<evidence type="ECO:0000256" key="1">
    <source>
        <dbReference type="ARBA" id="ARBA00008748"/>
    </source>
</evidence>
<feature type="binding site" evidence="9">
    <location>
        <position position="84"/>
    </location>
    <ligand>
        <name>substrate</name>
    </ligand>
</feature>
<evidence type="ECO:0000256" key="3">
    <source>
        <dbReference type="ARBA" id="ARBA00022679"/>
    </source>
</evidence>
<keyword evidence="4 9" id="KW-0479">Metal-binding</keyword>
<evidence type="ECO:0000256" key="8">
    <source>
        <dbReference type="ARBA" id="ARBA00022842"/>
    </source>
</evidence>
<keyword evidence="12" id="KW-1185">Reference proteome</keyword>
<keyword evidence="2 9" id="KW-0963">Cytoplasm</keyword>
<keyword evidence="5 9" id="KW-0547">Nucleotide-binding</keyword>
<dbReference type="GO" id="GO:0005829">
    <property type="term" value="C:cytosol"/>
    <property type="evidence" value="ECO:0007669"/>
    <property type="project" value="TreeGrafter"/>
</dbReference>
<protein>
    <recommendedName>
        <fullName evidence="9">Acetate kinase</fullName>
        <ecNumber evidence="9">2.7.2.1</ecNumber>
    </recommendedName>
    <alternativeName>
        <fullName evidence="9">Acetokinase</fullName>
    </alternativeName>
</protein>
<comment type="cofactor">
    <cofactor evidence="9">
        <name>Mg(2+)</name>
        <dbReference type="ChEBI" id="CHEBI:18420"/>
    </cofactor>
    <cofactor evidence="9">
        <name>Mn(2+)</name>
        <dbReference type="ChEBI" id="CHEBI:29035"/>
    </cofactor>
    <text evidence="9">Mg(2+). Can also accept Mn(2+).</text>
</comment>
<dbReference type="Proteomes" id="UP000295150">
    <property type="component" value="Unassembled WGS sequence"/>
</dbReference>
<comment type="subunit">
    <text evidence="9">Homodimer.</text>
</comment>
<dbReference type="InterPro" id="IPR000890">
    <property type="entry name" value="Aliphatic_acid_kin_short-chain"/>
</dbReference>
<feature type="binding site" evidence="9">
    <location>
        <position position="16"/>
    </location>
    <ligand>
        <name>ATP</name>
        <dbReference type="ChEBI" id="CHEBI:30616"/>
    </ligand>
</feature>
<comment type="pathway">
    <text evidence="9">Metabolic intermediate biosynthesis; acetyl-CoA biosynthesis; acetyl-CoA from acetate: step 1/2.</text>
</comment>
<evidence type="ECO:0000256" key="7">
    <source>
        <dbReference type="ARBA" id="ARBA00022840"/>
    </source>
</evidence>
<dbReference type="PROSITE" id="PS01075">
    <property type="entry name" value="ACETATE_KINASE_1"/>
    <property type="match status" value="1"/>
</dbReference>
<feature type="binding site" evidence="9">
    <location>
        <begin position="322"/>
        <end position="326"/>
    </location>
    <ligand>
        <name>ATP</name>
        <dbReference type="ChEBI" id="CHEBI:30616"/>
    </ligand>
</feature>
<keyword evidence="3 9" id="KW-0808">Transferase</keyword>
<dbReference type="GO" id="GO:0005524">
    <property type="term" value="F:ATP binding"/>
    <property type="evidence" value="ECO:0007669"/>
    <property type="project" value="UniProtKB-KW"/>
</dbReference>
<dbReference type="RefSeq" id="WP_133484041.1">
    <property type="nucleotide sequence ID" value="NZ_SNWH01000021.1"/>
</dbReference>
<feature type="binding site" evidence="9">
    <location>
        <position position="9"/>
    </location>
    <ligand>
        <name>Mg(2+)</name>
        <dbReference type="ChEBI" id="CHEBI:18420"/>
    </ligand>
</feature>
<dbReference type="GO" id="GO:0006085">
    <property type="term" value="P:acetyl-CoA biosynthetic process"/>
    <property type="evidence" value="ECO:0007669"/>
    <property type="project" value="UniProtKB-UniRule"/>
</dbReference>
<evidence type="ECO:0000313" key="11">
    <source>
        <dbReference type="EMBL" id="TDO01480.1"/>
    </source>
</evidence>
<organism evidence="11 12">
    <name type="scientific">Halomonas ventosae</name>
    <dbReference type="NCBI Taxonomy" id="229007"/>
    <lineage>
        <taxon>Bacteria</taxon>
        <taxon>Pseudomonadati</taxon>
        <taxon>Pseudomonadota</taxon>
        <taxon>Gammaproteobacteria</taxon>
        <taxon>Oceanospirillales</taxon>
        <taxon>Halomonadaceae</taxon>
        <taxon>Halomonas</taxon>
    </lineage>
</organism>
<comment type="subcellular location">
    <subcellularLocation>
        <location evidence="9">Cytoplasm</location>
    </subcellularLocation>
</comment>
<dbReference type="NCBIfam" id="TIGR00016">
    <property type="entry name" value="ackA"/>
    <property type="match status" value="1"/>
</dbReference>
<reference evidence="11 12" key="1">
    <citation type="submission" date="2019-03" db="EMBL/GenBank/DDBJ databases">
        <title>Freshwater and sediment microbial communities from various areas in North America, analyzing microbe dynamics in response to fracking.</title>
        <authorList>
            <person name="Lamendella R."/>
        </authorList>
    </citation>
    <scope>NUCLEOTIDE SEQUENCE [LARGE SCALE GENOMIC DNA]</scope>
    <source>
        <strain evidence="11 12">1_TX</strain>
    </source>
</reference>
<accession>A0A4R6H0K7</accession>
<comment type="catalytic activity">
    <reaction evidence="9">
        <text>acetate + ATP = acetyl phosphate + ADP</text>
        <dbReference type="Rhea" id="RHEA:11352"/>
        <dbReference type="ChEBI" id="CHEBI:22191"/>
        <dbReference type="ChEBI" id="CHEBI:30089"/>
        <dbReference type="ChEBI" id="CHEBI:30616"/>
        <dbReference type="ChEBI" id="CHEBI:456216"/>
        <dbReference type="EC" id="2.7.2.1"/>
    </reaction>
</comment>
<dbReference type="OrthoDB" id="9802453at2"/>
<dbReference type="PANTHER" id="PTHR21060">
    <property type="entry name" value="ACETATE KINASE"/>
    <property type="match status" value="1"/>
</dbReference>
<evidence type="ECO:0000313" key="12">
    <source>
        <dbReference type="Proteomes" id="UP000295150"/>
    </source>
</evidence>
<keyword evidence="7 9" id="KW-0067">ATP-binding</keyword>
<dbReference type="GO" id="GO:0008776">
    <property type="term" value="F:acetate kinase activity"/>
    <property type="evidence" value="ECO:0007669"/>
    <property type="project" value="UniProtKB-UniRule"/>
</dbReference>
<dbReference type="InterPro" id="IPR023865">
    <property type="entry name" value="Aliphatic_acid_kinase_CS"/>
</dbReference>
<dbReference type="UniPathway" id="UPA00340">
    <property type="reaction ID" value="UER00458"/>
</dbReference>
<dbReference type="GO" id="GO:0000287">
    <property type="term" value="F:magnesium ion binding"/>
    <property type="evidence" value="ECO:0007669"/>
    <property type="project" value="UniProtKB-UniRule"/>
</dbReference>
<dbReference type="GO" id="GO:0006083">
    <property type="term" value="P:acetate metabolic process"/>
    <property type="evidence" value="ECO:0007669"/>
    <property type="project" value="TreeGrafter"/>
</dbReference>
<dbReference type="EMBL" id="SNWH01000021">
    <property type="protein sequence ID" value="TDO01480.1"/>
    <property type="molecule type" value="Genomic_DNA"/>
</dbReference>
<comment type="caution">
    <text evidence="11">The sequence shown here is derived from an EMBL/GenBank/DDBJ whole genome shotgun (WGS) entry which is preliminary data.</text>
</comment>
<evidence type="ECO:0000256" key="4">
    <source>
        <dbReference type="ARBA" id="ARBA00022723"/>
    </source>
</evidence>
<dbReference type="HAMAP" id="MF_00020">
    <property type="entry name" value="Acetate_kinase"/>
    <property type="match status" value="1"/>
</dbReference>
<feature type="site" description="Transition state stabilizer" evidence="9">
    <location>
        <position position="173"/>
    </location>
</feature>
<feature type="active site" description="Proton donor/acceptor" evidence="9">
    <location>
        <position position="141"/>
    </location>
</feature>
<dbReference type="PANTHER" id="PTHR21060:SF21">
    <property type="entry name" value="ACETATE KINASE"/>
    <property type="match status" value="1"/>
</dbReference>
<feature type="binding site" evidence="9">
    <location>
        <position position="376"/>
    </location>
    <ligand>
        <name>Mg(2+)</name>
        <dbReference type="ChEBI" id="CHEBI:18420"/>
    </ligand>
</feature>
<gene>
    <name evidence="9" type="primary">ackA</name>
    <name evidence="11" type="ORF">DFO68_12124</name>
</gene>
<feature type="binding site" evidence="9">
    <location>
        <begin position="199"/>
        <end position="203"/>
    </location>
    <ligand>
        <name>ATP</name>
        <dbReference type="ChEBI" id="CHEBI:30616"/>
    </ligand>
</feature>
<dbReference type="PRINTS" id="PR00471">
    <property type="entry name" value="ACETATEKNASE"/>
</dbReference>
<evidence type="ECO:0000256" key="9">
    <source>
        <dbReference type="HAMAP-Rule" id="MF_00020"/>
    </source>
</evidence>
<keyword evidence="6 9" id="KW-0418">Kinase</keyword>
<evidence type="ECO:0000256" key="2">
    <source>
        <dbReference type="ARBA" id="ARBA00022490"/>
    </source>
</evidence>
<comment type="similarity">
    <text evidence="1 9 10">Belongs to the acetokinase family.</text>
</comment>
<name>A0A4R6H0K7_9GAMM</name>
<feature type="site" description="Transition state stabilizer" evidence="9">
    <location>
        <position position="232"/>
    </location>
</feature>
<dbReference type="InterPro" id="IPR043129">
    <property type="entry name" value="ATPase_NBD"/>
</dbReference>
<comment type="function">
    <text evidence="9">Catalyzes the formation of acetyl phosphate from acetate and ATP. Can also catalyze the reverse reaction.</text>
</comment>
<dbReference type="AlphaFoldDB" id="A0A4R6H0K7"/>
<dbReference type="Pfam" id="PF00871">
    <property type="entry name" value="Acetate_kinase"/>
    <property type="match status" value="1"/>
</dbReference>
<keyword evidence="8 9" id="KW-0460">Magnesium</keyword>
<proteinExistence type="inferred from homology"/>
<evidence type="ECO:0000256" key="5">
    <source>
        <dbReference type="ARBA" id="ARBA00022741"/>
    </source>
</evidence>
<dbReference type="PIRSF" id="PIRSF000722">
    <property type="entry name" value="Acetate_prop_kin"/>
    <property type="match status" value="1"/>
</dbReference>
<sequence>MHDPVLVINCGSSSIKYALVPASPDQPRLAGKAERLGSQEARLAGVDSAGRDFSCPLHGADHAAAMAAILERLEGVRPLAVGHRIVHGGERFTRATRIDAEVHKAIEATSELAPLHNPANLAGLNATLALFHDLPQVAVFDTAFHQTLAPRAYRYALPEKLYRQHGIRRYGFHGSSHAYVSARLDALSKHHSGGWLIAHLGNGCSTCAVWQGESVDTSMGLTPLEGLVMGTRSGDVDPGLHAHLGRQLGWSLKRIDTLLNKESGLLGLSGLSNDMRRLEQAAAEHHAGAELAIEVFCYRVAKSLAALSCALPRLDGIAFTGGIGEHASAVRARIVEHLPHFGLRLSAKANGATSNGDERRIDQDVGPELWVIPTDEEQRIAEETRQLLQESHHDAR</sequence>
<evidence type="ECO:0000256" key="6">
    <source>
        <dbReference type="ARBA" id="ARBA00022777"/>
    </source>
</evidence>
<feature type="binding site" evidence="9">
    <location>
        <begin position="274"/>
        <end position="276"/>
    </location>
    <ligand>
        <name>ATP</name>
        <dbReference type="ChEBI" id="CHEBI:30616"/>
    </ligand>
</feature>
<dbReference type="InterPro" id="IPR004372">
    <property type="entry name" value="Ac/propionate_kinase"/>
</dbReference>